<evidence type="ECO:0000259" key="3">
    <source>
        <dbReference type="Pfam" id="PF01370"/>
    </source>
</evidence>
<reference evidence="5" key="1">
    <citation type="journal article" date="2019" name="Int. J. Syst. Evol. Microbiol.">
        <title>The Global Catalogue of Microorganisms (GCM) 10K type strain sequencing project: providing services to taxonomists for standard genome sequencing and annotation.</title>
        <authorList>
            <consortium name="The Broad Institute Genomics Platform"/>
            <consortium name="The Broad Institute Genome Sequencing Center for Infectious Disease"/>
            <person name="Wu L."/>
            <person name="Ma J."/>
        </authorList>
    </citation>
    <scope>NUCLEOTIDE SEQUENCE [LARGE SCALE GENOMIC DNA]</scope>
    <source>
        <strain evidence="5">CGMCC 1.10188</strain>
    </source>
</reference>
<keyword evidence="5" id="KW-1185">Reference proteome</keyword>
<dbReference type="EMBL" id="BMDZ01000017">
    <property type="protein sequence ID" value="GGB37390.1"/>
    <property type="molecule type" value="Genomic_DNA"/>
</dbReference>
<dbReference type="InterPro" id="IPR036291">
    <property type="entry name" value="NAD(P)-bd_dom_sf"/>
</dbReference>
<dbReference type="Pfam" id="PF01370">
    <property type="entry name" value="Epimerase"/>
    <property type="match status" value="1"/>
</dbReference>
<name>A0ABQ1IG18_9PROT</name>
<evidence type="ECO:0000313" key="5">
    <source>
        <dbReference type="Proteomes" id="UP000603352"/>
    </source>
</evidence>
<proteinExistence type="predicted"/>
<comment type="caution">
    <text evidence="4">The sequence shown here is derived from an EMBL/GenBank/DDBJ whole genome shotgun (WGS) entry which is preliminary data.</text>
</comment>
<gene>
    <name evidence="4" type="ORF">GCM10011505_18560</name>
</gene>
<evidence type="ECO:0000313" key="4">
    <source>
        <dbReference type="EMBL" id="GGB37390.1"/>
    </source>
</evidence>
<dbReference type="SUPFAM" id="SSF51735">
    <property type="entry name" value="NAD(P)-binding Rossmann-fold domains"/>
    <property type="match status" value="1"/>
</dbReference>
<protein>
    <recommendedName>
        <fullName evidence="3">NAD-dependent epimerase/dehydratase domain-containing protein</fullName>
    </recommendedName>
</protein>
<dbReference type="Proteomes" id="UP000603352">
    <property type="component" value="Unassembled WGS sequence"/>
</dbReference>
<dbReference type="PANTHER" id="PTHR43103">
    <property type="entry name" value="NUCLEOSIDE-DIPHOSPHATE-SUGAR EPIMERASE"/>
    <property type="match status" value="1"/>
</dbReference>
<dbReference type="Gene3D" id="3.90.25.10">
    <property type="entry name" value="UDP-galactose 4-epimerase, domain 1"/>
    <property type="match status" value="1"/>
</dbReference>
<dbReference type="Gene3D" id="3.40.50.720">
    <property type="entry name" value="NAD(P)-binding Rossmann-like Domain"/>
    <property type="match status" value="1"/>
</dbReference>
<dbReference type="RefSeq" id="WP_188577092.1">
    <property type="nucleotide sequence ID" value="NZ_BMDZ01000017.1"/>
</dbReference>
<accession>A0ABQ1IG18</accession>
<keyword evidence="2" id="KW-0119">Carbohydrate metabolism</keyword>
<feature type="domain" description="NAD-dependent epimerase/dehydratase" evidence="3">
    <location>
        <begin position="4"/>
        <end position="181"/>
    </location>
</feature>
<sequence>MVSVLITGAGGFLGQRLTGALLRAGRLQPSGGGAPQPITRLCLMDRVAVAIPDATAGACPVDTIAADITDPAVADDLGRQGFDSIFHLAASLTLDAEHDPRAAWAVNVAPLRRIIDQARNRPRIVFTSSIAVFGGALPAVVGDDVRPCPATTYGSHKAIAELMLADDSRLGRIDGRALRLPIVLTRPGAASPSVSSYAANPSVSDRIAAILREPLCGRDVVVPLAAEVAIPVASAGAVAVALIALHDLDEAALPPGRAMNLPSLTVTIGQMIAAVRRHGTADGTAQAPGRISIAPDPALDRIIRGWPMGFVSADASRLGLGADADIGAVIADFLAETSA</sequence>
<evidence type="ECO:0000256" key="2">
    <source>
        <dbReference type="ARBA" id="ARBA00023277"/>
    </source>
</evidence>
<dbReference type="InterPro" id="IPR001509">
    <property type="entry name" value="Epimerase_deHydtase"/>
</dbReference>
<dbReference type="PANTHER" id="PTHR43103:SF3">
    <property type="entry name" value="ADP-L-GLYCERO-D-MANNO-HEPTOSE-6-EPIMERASE"/>
    <property type="match status" value="1"/>
</dbReference>
<evidence type="ECO:0000256" key="1">
    <source>
        <dbReference type="ARBA" id="ARBA00022857"/>
    </source>
</evidence>
<organism evidence="4 5">
    <name type="scientific">Tistrella bauzanensis</name>
    <dbReference type="NCBI Taxonomy" id="657419"/>
    <lineage>
        <taxon>Bacteria</taxon>
        <taxon>Pseudomonadati</taxon>
        <taxon>Pseudomonadota</taxon>
        <taxon>Alphaproteobacteria</taxon>
        <taxon>Geminicoccales</taxon>
        <taxon>Geminicoccaceae</taxon>
        <taxon>Tistrella</taxon>
    </lineage>
</organism>
<keyword evidence="1" id="KW-0521">NADP</keyword>